<keyword evidence="4" id="KW-0808">Transferase</keyword>
<proteinExistence type="inferred from homology"/>
<dbReference type="EC" id="2.7.4.8" evidence="2"/>
<dbReference type="PROSITE" id="PS50052">
    <property type="entry name" value="GUANYLATE_KINASE_2"/>
    <property type="match status" value="1"/>
</dbReference>
<dbReference type="PANTHER" id="PTHR23117">
    <property type="entry name" value="GUANYLATE KINASE-RELATED"/>
    <property type="match status" value="1"/>
</dbReference>
<dbReference type="Proteomes" id="UP000177626">
    <property type="component" value="Unassembled WGS sequence"/>
</dbReference>
<evidence type="ECO:0000313" key="10">
    <source>
        <dbReference type="EMBL" id="OGY93829.1"/>
    </source>
</evidence>
<dbReference type="InterPro" id="IPR017665">
    <property type="entry name" value="Guanylate_kinase"/>
</dbReference>
<reference evidence="10 11" key="1">
    <citation type="journal article" date="2016" name="Nat. Commun.">
        <title>Thousands of microbial genomes shed light on interconnected biogeochemical processes in an aquifer system.</title>
        <authorList>
            <person name="Anantharaman K."/>
            <person name="Brown C.T."/>
            <person name="Hug L.A."/>
            <person name="Sharon I."/>
            <person name="Castelle C.J."/>
            <person name="Probst A.J."/>
            <person name="Thomas B.C."/>
            <person name="Singh A."/>
            <person name="Wilkins M.J."/>
            <person name="Karaoz U."/>
            <person name="Brodie E.L."/>
            <person name="Williams K.H."/>
            <person name="Hubbard S.S."/>
            <person name="Banfield J.F."/>
        </authorList>
    </citation>
    <scope>NUCLEOTIDE SEQUENCE [LARGE SCALE GENOMIC DNA]</scope>
</reference>
<dbReference type="GO" id="GO:0005524">
    <property type="term" value="F:ATP binding"/>
    <property type="evidence" value="ECO:0007669"/>
    <property type="project" value="UniProtKB-KW"/>
</dbReference>
<keyword evidence="5" id="KW-0547">Nucleotide-binding</keyword>
<comment type="caution">
    <text evidence="10">The sequence shown here is derived from an EMBL/GenBank/DDBJ whole genome shotgun (WGS) entry which is preliminary data.</text>
</comment>
<protein>
    <recommendedName>
        <fullName evidence="3">Guanylate kinase</fullName>
        <ecNumber evidence="2">2.7.4.8</ecNumber>
    </recommendedName>
    <alternativeName>
        <fullName evidence="8">GMP kinase</fullName>
    </alternativeName>
</protein>
<dbReference type="GO" id="GO:0004385">
    <property type="term" value="F:GMP kinase activity"/>
    <property type="evidence" value="ECO:0007669"/>
    <property type="project" value="UniProtKB-EC"/>
</dbReference>
<evidence type="ECO:0000256" key="2">
    <source>
        <dbReference type="ARBA" id="ARBA00012961"/>
    </source>
</evidence>
<name>A0A1G2BZ50_9BACT</name>
<dbReference type="EMBL" id="MHKQ01000016">
    <property type="protein sequence ID" value="OGY93829.1"/>
    <property type="molecule type" value="Genomic_DNA"/>
</dbReference>
<dbReference type="AlphaFoldDB" id="A0A1G2BZ50"/>
<dbReference type="PANTHER" id="PTHR23117:SF13">
    <property type="entry name" value="GUANYLATE KINASE"/>
    <property type="match status" value="1"/>
</dbReference>
<dbReference type="Pfam" id="PF00625">
    <property type="entry name" value="Guanylate_kin"/>
    <property type="match status" value="1"/>
</dbReference>
<evidence type="ECO:0000256" key="6">
    <source>
        <dbReference type="ARBA" id="ARBA00022777"/>
    </source>
</evidence>
<dbReference type="SUPFAM" id="SSF52540">
    <property type="entry name" value="P-loop containing nucleoside triphosphate hydrolases"/>
    <property type="match status" value="1"/>
</dbReference>
<evidence type="ECO:0000259" key="9">
    <source>
        <dbReference type="PROSITE" id="PS50052"/>
    </source>
</evidence>
<evidence type="ECO:0000313" key="11">
    <source>
        <dbReference type="Proteomes" id="UP000177626"/>
    </source>
</evidence>
<dbReference type="InterPro" id="IPR008145">
    <property type="entry name" value="GK/Ca_channel_bsu"/>
</dbReference>
<dbReference type="GO" id="GO:0005829">
    <property type="term" value="C:cytosol"/>
    <property type="evidence" value="ECO:0007669"/>
    <property type="project" value="TreeGrafter"/>
</dbReference>
<feature type="domain" description="Guanylate kinase-like" evidence="9">
    <location>
        <begin position="5"/>
        <end position="183"/>
    </location>
</feature>
<keyword evidence="7" id="KW-0067">ATP-binding</keyword>
<dbReference type="InterPro" id="IPR027417">
    <property type="entry name" value="P-loop_NTPase"/>
</dbReference>
<dbReference type="NCBIfam" id="TIGR03263">
    <property type="entry name" value="guanyl_kin"/>
    <property type="match status" value="1"/>
</dbReference>
<evidence type="ECO:0000256" key="5">
    <source>
        <dbReference type="ARBA" id="ARBA00022741"/>
    </source>
</evidence>
<evidence type="ECO:0000256" key="4">
    <source>
        <dbReference type="ARBA" id="ARBA00022679"/>
    </source>
</evidence>
<evidence type="ECO:0000256" key="3">
    <source>
        <dbReference type="ARBA" id="ARBA00016296"/>
    </source>
</evidence>
<keyword evidence="6 10" id="KW-0418">Kinase</keyword>
<dbReference type="Gene3D" id="3.40.50.300">
    <property type="entry name" value="P-loop containing nucleotide triphosphate hydrolases"/>
    <property type="match status" value="1"/>
</dbReference>
<organism evidence="10 11">
    <name type="scientific">Candidatus Komeilibacteria bacterium RIFOXYC1_FULL_37_11</name>
    <dbReference type="NCBI Taxonomy" id="1798555"/>
    <lineage>
        <taxon>Bacteria</taxon>
        <taxon>Candidatus Komeiliibacteriota</taxon>
    </lineage>
</organism>
<dbReference type="InterPro" id="IPR008144">
    <property type="entry name" value="Guanylate_kin-like_dom"/>
</dbReference>
<evidence type="ECO:0000256" key="8">
    <source>
        <dbReference type="ARBA" id="ARBA00030128"/>
    </source>
</evidence>
<gene>
    <name evidence="10" type="ORF">A2406_00550</name>
</gene>
<accession>A0A1G2BZ50</accession>
<dbReference type="Gene3D" id="3.30.63.10">
    <property type="entry name" value="Guanylate Kinase phosphate binding domain"/>
    <property type="match status" value="1"/>
</dbReference>
<sequence>MKAEKIIAIITGPSAVGKTTIAKGVLKQLKNFKPSTTYTTRDKRDKESEDKIMHYISEKEFRNMMDEEKFVEWAQVYGNFYGTSRQALEETLRTHNVLMNIDVQGARSIKKKFPRHISIFILPEKIEDLIARIGQRKMSKTMKNLRIAQAKSTIDQAEYFDYKIINYNNKAEQTIEKVVKILNKY</sequence>
<dbReference type="SMART" id="SM00072">
    <property type="entry name" value="GuKc"/>
    <property type="match status" value="1"/>
</dbReference>
<evidence type="ECO:0000256" key="1">
    <source>
        <dbReference type="ARBA" id="ARBA00005790"/>
    </source>
</evidence>
<evidence type="ECO:0000256" key="7">
    <source>
        <dbReference type="ARBA" id="ARBA00022840"/>
    </source>
</evidence>
<comment type="similarity">
    <text evidence="1">Belongs to the guanylate kinase family.</text>
</comment>
<dbReference type="CDD" id="cd00071">
    <property type="entry name" value="GMPK"/>
    <property type="match status" value="1"/>
</dbReference>